<proteinExistence type="predicted"/>
<sequence length="91" mass="11071">MGQYYDVYCLLGLPAIQELIDSDAYHAHKESRFPKKDYEIPMQKNEAFLLSAPEKRKRFRERYIKTKPLYYREQPEFELLLERIGKYIHVL</sequence>
<comment type="caution">
    <text evidence="1">The sequence shown here is derived from an EMBL/GenBank/DDBJ whole genome shotgun (WGS) entry which is preliminary data.</text>
</comment>
<keyword evidence="2" id="KW-1185">Reference proteome</keyword>
<dbReference type="Proteomes" id="UP001501411">
    <property type="component" value="Unassembled WGS sequence"/>
</dbReference>
<reference evidence="2" key="1">
    <citation type="journal article" date="2019" name="Int. J. Syst. Evol. Microbiol.">
        <title>The Global Catalogue of Microorganisms (GCM) 10K type strain sequencing project: providing services to taxonomists for standard genome sequencing and annotation.</title>
        <authorList>
            <consortium name="The Broad Institute Genomics Platform"/>
            <consortium name="The Broad Institute Genome Sequencing Center for Infectious Disease"/>
            <person name="Wu L."/>
            <person name="Ma J."/>
        </authorList>
    </citation>
    <scope>NUCLEOTIDE SEQUENCE [LARGE SCALE GENOMIC DNA]</scope>
    <source>
        <strain evidence="2">JCM 18200</strain>
    </source>
</reference>
<accession>A0ABP9AUT9</accession>
<protein>
    <submittedName>
        <fullName evidence="1">Uncharacterized protein</fullName>
    </submittedName>
</protein>
<evidence type="ECO:0000313" key="1">
    <source>
        <dbReference type="EMBL" id="GAA4785997.1"/>
    </source>
</evidence>
<organism evidence="1 2">
    <name type="scientific">Olivibacter ginsenosidimutans</name>
    <dbReference type="NCBI Taxonomy" id="1176537"/>
    <lineage>
        <taxon>Bacteria</taxon>
        <taxon>Pseudomonadati</taxon>
        <taxon>Bacteroidota</taxon>
        <taxon>Sphingobacteriia</taxon>
        <taxon>Sphingobacteriales</taxon>
        <taxon>Sphingobacteriaceae</taxon>
        <taxon>Olivibacter</taxon>
    </lineage>
</organism>
<evidence type="ECO:0000313" key="2">
    <source>
        <dbReference type="Proteomes" id="UP001501411"/>
    </source>
</evidence>
<gene>
    <name evidence="1" type="ORF">GCM10023231_12370</name>
</gene>
<dbReference type="RefSeq" id="WP_345230866.1">
    <property type="nucleotide sequence ID" value="NZ_BAABIQ010000006.1"/>
</dbReference>
<dbReference type="EMBL" id="BAABIQ010000006">
    <property type="protein sequence ID" value="GAA4785997.1"/>
    <property type="molecule type" value="Genomic_DNA"/>
</dbReference>
<name>A0ABP9AUT9_9SPHI</name>